<dbReference type="InterPro" id="IPR006597">
    <property type="entry name" value="Sel1-like"/>
</dbReference>
<evidence type="ECO:0000256" key="2">
    <source>
        <dbReference type="SAM" id="MobiDB-lite"/>
    </source>
</evidence>
<feature type="compositionally biased region" description="Polar residues" evidence="2">
    <location>
        <begin position="61"/>
        <end position="71"/>
    </location>
</feature>
<evidence type="ECO:0000256" key="1">
    <source>
        <dbReference type="ARBA" id="ARBA00022737"/>
    </source>
</evidence>
<organism evidence="3 4">
    <name type="scientific">Ascobolus immersus RN42</name>
    <dbReference type="NCBI Taxonomy" id="1160509"/>
    <lineage>
        <taxon>Eukaryota</taxon>
        <taxon>Fungi</taxon>
        <taxon>Dikarya</taxon>
        <taxon>Ascomycota</taxon>
        <taxon>Pezizomycotina</taxon>
        <taxon>Pezizomycetes</taxon>
        <taxon>Pezizales</taxon>
        <taxon>Ascobolaceae</taxon>
        <taxon>Ascobolus</taxon>
    </lineage>
</organism>
<dbReference type="PANTHER" id="PTHR46430:SF2">
    <property type="entry name" value="CHITIN SYNTHASE REGULATORY FACTOR 4"/>
    <property type="match status" value="1"/>
</dbReference>
<feature type="compositionally biased region" description="Low complexity" evidence="2">
    <location>
        <begin position="542"/>
        <end position="553"/>
    </location>
</feature>
<dbReference type="SMART" id="SM00671">
    <property type="entry name" value="SEL1"/>
    <property type="match status" value="6"/>
</dbReference>
<accession>A0A3N4IJQ1</accession>
<dbReference type="STRING" id="1160509.A0A3N4IJQ1"/>
<feature type="compositionally biased region" description="Pro residues" evidence="2">
    <location>
        <begin position="757"/>
        <end position="775"/>
    </location>
</feature>
<dbReference type="Gene3D" id="1.25.40.10">
    <property type="entry name" value="Tetratricopeptide repeat domain"/>
    <property type="match status" value="2"/>
</dbReference>
<dbReference type="EMBL" id="ML119659">
    <property type="protein sequence ID" value="RPA84370.1"/>
    <property type="molecule type" value="Genomic_DNA"/>
</dbReference>
<dbReference type="Pfam" id="PF08238">
    <property type="entry name" value="Sel1"/>
    <property type="match status" value="6"/>
</dbReference>
<feature type="compositionally biased region" description="Gly residues" evidence="2">
    <location>
        <begin position="671"/>
        <end position="686"/>
    </location>
</feature>
<feature type="region of interest" description="Disordered" evidence="2">
    <location>
        <begin position="1"/>
        <end position="76"/>
    </location>
</feature>
<reference evidence="3 4" key="1">
    <citation type="journal article" date="2018" name="Nat. Ecol. Evol.">
        <title>Pezizomycetes genomes reveal the molecular basis of ectomycorrhizal truffle lifestyle.</title>
        <authorList>
            <person name="Murat C."/>
            <person name="Payen T."/>
            <person name="Noel B."/>
            <person name="Kuo A."/>
            <person name="Morin E."/>
            <person name="Chen J."/>
            <person name="Kohler A."/>
            <person name="Krizsan K."/>
            <person name="Balestrini R."/>
            <person name="Da Silva C."/>
            <person name="Montanini B."/>
            <person name="Hainaut M."/>
            <person name="Levati E."/>
            <person name="Barry K.W."/>
            <person name="Belfiori B."/>
            <person name="Cichocki N."/>
            <person name="Clum A."/>
            <person name="Dockter R.B."/>
            <person name="Fauchery L."/>
            <person name="Guy J."/>
            <person name="Iotti M."/>
            <person name="Le Tacon F."/>
            <person name="Lindquist E.A."/>
            <person name="Lipzen A."/>
            <person name="Malagnac F."/>
            <person name="Mello A."/>
            <person name="Molinier V."/>
            <person name="Miyauchi S."/>
            <person name="Poulain J."/>
            <person name="Riccioni C."/>
            <person name="Rubini A."/>
            <person name="Sitrit Y."/>
            <person name="Splivallo R."/>
            <person name="Traeger S."/>
            <person name="Wang M."/>
            <person name="Zifcakova L."/>
            <person name="Wipf D."/>
            <person name="Zambonelli A."/>
            <person name="Paolocci F."/>
            <person name="Nowrousian M."/>
            <person name="Ottonello S."/>
            <person name="Baldrian P."/>
            <person name="Spatafora J.W."/>
            <person name="Henrissat B."/>
            <person name="Nagy L.G."/>
            <person name="Aury J.M."/>
            <person name="Wincker P."/>
            <person name="Grigoriev I.V."/>
            <person name="Bonfante P."/>
            <person name="Martin F.M."/>
        </authorList>
    </citation>
    <scope>NUCLEOTIDE SEQUENCE [LARGE SCALE GENOMIC DNA]</scope>
    <source>
        <strain evidence="3 4">RN42</strain>
    </source>
</reference>
<dbReference type="AlphaFoldDB" id="A0A3N4IJQ1"/>
<feature type="region of interest" description="Disordered" evidence="2">
    <location>
        <begin position="529"/>
        <end position="588"/>
    </location>
</feature>
<dbReference type="InterPro" id="IPR011990">
    <property type="entry name" value="TPR-like_helical_dom_sf"/>
</dbReference>
<proteinExistence type="predicted"/>
<evidence type="ECO:0000313" key="3">
    <source>
        <dbReference type="EMBL" id="RPA84370.1"/>
    </source>
</evidence>
<dbReference type="PANTHER" id="PTHR46430">
    <property type="entry name" value="PROTEIN SKT5-RELATED"/>
    <property type="match status" value="1"/>
</dbReference>
<feature type="compositionally biased region" description="Pro residues" evidence="2">
    <location>
        <begin position="530"/>
        <end position="541"/>
    </location>
</feature>
<dbReference type="Proteomes" id="UP000275078">
    <property type="component" value="Unassembled WGS sequence"/>
</dbReference>
<protein>
    <submittedName>
        <fullName evidence="3">HCP-like protein</fullName>
    </submittedName>
</protein>
<gene>
    <name evidence="3" type="ORF">BJ508DRAFT_206305</name>
</gene>
<dbReference type="SUPFAM" id="SSF81901">
    <property type="entry name" value="HCP-like"/>
    <property type="match status" value="1"/>
</dbReference>
<sequence>MTATFLPGRDDDYYMPEVISPAPQRLMPEVPENIQDSLQNLEIQADGSRRPHPGQGGRGPNMNNGYNTGYGQQPVDEPQFDRKYAAIQEPSFSPFPILQNPPPTVPPTDEDRLLQLDFEREQVLASNDPEAQLLWAQEALTFIEVALSEEERTSEIEGRGRPPTPDIEHQMKEDAMNVINFLADQEHPRADFIRGTWLEFGKFGMPLDKREAFRCYARSAEKGFARAEYRMGMQFENSNEPAKAIRHYQQGAAMGDSASNYRLGMMTLLGQHGQKQDYARGVNFIRRAANDADENAPQGAYVFGMLVARELPGITVPDAFLPADVNLARQMIERAAYLGFSRAQLKMGTAYELCQLGCDFDPALSLHYNVLASRRGEAEADMAISKWFLCGHDGIFEKNEALAFKYAQRAAAQQLPTAEFALGYFYEIGMYVKVDLAAAQDWYAKAAQHGNKDASGRIDGISRSKTLSRKDHENMAVSKIRARHGSQRQKVNPVAERMRYQNAPPTIEEAVDMPDPRVPSVTSVYYEDAPPLPQNFNPPPRGSSAAPGAGPNSFVRPDLLNQQPGGMLDRPGANVPYPTSGRPGSIGQPPIIRPSSAVGYGANHGPHPGPGHRPLSMVANIPPAGTFGNNQRPLSGGRNAPFMVAPGGQPPYGDNGYGAQQPYPEEPFAQPGGGYGGPMGGMGGPRPGTAQPGGRPGPGGPPAPIRPGTAVGPGPRPNSGHSDPLQPAKGGNKLQKLPPQAQGPNRPGTAQSINNPNRPPSARPNPQQQAPPPQQAPVQRPMTASPAQQNPTRPPPSATPLPGKGPKTFAEMGVPETKKEDECSIM</sequence>
<keyword evidence="4" id="KW-1185">Reference proteome</keyword>
<dbReference type="OrthoDB" id="4095816at2759"/>
<evidence type="ECO:0000313" key="4">
    <source>
        <dbReference type="Proteomes" id="UP000275078"/>
    </source>
</evidence>
<keyword evidence="1" id="KW-0677">Repeat</keyword>
<feature type="region of interest" description="Disordered" evidence="2">
    <location>
        <begin position="628"/>
        <end position="826"/>
    </location>
</feature>
<dbReference type="InterPro" id="IPR051726">
    <property type="entry name" value="Chitin_Synth_Reg"/>
</dbReference>
<name>A0A3N4IJQ1_ASCIM</name>
<feature type="compositionally biased region" description="Basic and acidic residues" evidence="2">
    <location>
        <begin position="816"/>
        <end position="826"/>
    </location>
</feature>